<dbReference type="AlphaFoldDB" id="A0A9D4H7I0"/>
<evidence type="ECO:0000313" key="2">
    <source>
        <dbReference type="Proteomes" id="UP000828390"/>
    </source>
</evidence>
<organism evidence="1 2">
    <name type="scientific">Dreissena polymorpha</name>
    <name type="common">Zebra mussel</name>
    <name type="synonym">Mytilus polymorpha</name>
    <dbReference type="NCBI Taxonomy" id="45954"/>
    <lineage>
        <taxon>Eukaryota</taxon>
        <taxon>Metazoa</taxon>
        <taxon>Spiralia</taxon>
        <taxon>Lophotrochozoa</taxon>
        <taxon>Mollusca</taxon>
        <taxon>Bivalvia</taxon>
        <taxon>Autobranchia</taxon>
        <taxon>Heteroconchia</taxon>
        <taxon>Euheterodonta</taxon>
        <taxon>Imparidentia</taxon>
        <taxon>Neoheterodontei</taxon>
        <taxon>Myida</taxon>
        <taxon>Dreissenoidea</taxon>
        <taxon>Dreissenidae</taxon>
        <taxon>Dreissena</taxon>
    </lineage>
</organism>
<dbReference type="Gene3D" id="1.20.5.170">
    <property type="match status" value="1"/>
</dbReference>
<keyword evidence="2" id="KW-1185">Reference proteome</keyword>
<dbReference type="EMBL" id="JAIWYP010000005">
    <property type="protein sequence ID" value="KAH3828898.1"/>
    <property type="molecule type" value="Genomic_DNA"/>
</dbReference>
<dbReference type="Proteomes" id="UP000828390">
    <property type="component" value="Unassembled WGS sequence"/>
</dbReference>
<comment type="caution">
    <text evidence="1">The sequence shown here is derived from an EMBL/GenBank/DDBJ whole genome shotgun (WGS) entry which is preliminary data.</text>
</comment>
<dbReference type="SUPFAM" id="SSF57997">
    <property type="entry name" value="Tropomyosin"/>
    <property type="match status" value="1"/>
</dbReference>
<sequence length="175" mass="20151">MRTFIPRPRSAMNKLCSIENRQKSMDSKLGKLEQIEADIKTIFNKMSVIECRVSTLDSKLTETENKLMEIERSRSFDSQNCDELKSQLKHFEKLVSGQCEQNKILSGKIDSLNSLNSQLSEDIIDLQSRSMRDNLLFFNVPEEQSFESRKSENCIDKILNFCENDLKILNAISGC</sequence>
<name>A0A9D4H7I0_DREPO</name>
<reference evidence="1" key="1">
    <citation type="journal article" date="2019" name="bioRxiv">
        <title>The Genome of the Zebra Mussel, Dreissena polymorpha: A Resource for Invasive Species Research.</title>
        <authorList>
            <person name="McCartney M.A."/>
            <person name="Auch B."/>
            <person name="Kono T."/>
            <person name="Mallez S."/>
            <person name="Zhang Y."/>
            <person name="Obille A."/>
            <person name="Becker A."/>
            <person name="Abrahante J.E."/>
            <person name="Garbe J."/>
            <person name="Badalamenti J.P."/>
            <person name="Herman A."/>
            <person name="Mangelson H."/>
            <person name="Liachko I."/>
            <person name="Sullivan S."/>
            <person name="Sone E.D."/>
            <person name="Koren S."/>
            <person name="Silverstein K.A.T."/>
            <person name="Beckman K.B."/>
            <person name="Gohl D.M."/>
        </authorList>
    </citation>
    <scope>NUCLEOTIDE SEQUENCE</scope>
    <source>
        <strain evidence="1">Duluth1</strain>
        <tissue evidence="1">Whole animal</tissue>
    </source>
</reference>
<protein>
    <submittedName>
        <fullName evidence="1">Uncharacterized protein</fullName>
    </submittedName>
</protein>
<accession>A0A9D4H7I0</accession>
<evidence type="ECO:0000313" key="1">
    <source>
        <dbReference type="EMBL" id="KAH3828898.1"/>
    </source>
</evidence>
<gene>
    <name evidence="1" type="ORF">DPMN_130883</name>
</gene>
<proteinExistence type="predicted"/>
<reference evidence="1" key="2">
    <citation type="submission" date="2020-11" db="EMBL/GenBank/DDBJ databases">
        <authorList>
            <person name="McCartney M.A."/>
            <person name="Auch B."/>
            <person name="Kono T."/>
            <person name="Mallez S."/>
            <person name="Becker A."/>
            <person name="Gohl D.M."/>
            <person name="Silverstein K.A.T."/>
            <person name="Koren S."/>
            <person name="Bechman K.B."/>
            <person name="Herman A."/>
            <person name="Abrahante J.E."/>
            <person name="Garbe J."/>
        </authorList>
    </citation>
    <scope>NUCLEOTIDE SEQUENCE</scope>
    <source>
        <strain evidence="1">Duluth1</strain>
        <tissue evidence="1">Whole animal</tissue>
    </source>
</reference>